<organism evidence="1 2">
    <name type="scientific">Hyphobacterium vulgare</name>
    <dbReference type="NCBI Taxonomy" id="1736751"/>
    <lineage>
        <taxon>Bacteria</taxon>
        <taxon>Pseudomonadati</taxon>
        <taxon>Pseudomonadota</taxon>
        <taxon>Alphaproteobacteria</taxon>
        <taxon>Maricaulales</taxon>
        <taxon>Maricaulaceae</taxon>
        <taxon>Hyphobacterium</taxon>
    </lineage>
</organism>
<protein>
    <recommendedName>
        <fullName evidence="3">PD(D/E)XK endonuclease domain-containing protein</fullName>
    </recommendedName>
</protein>
<accession>A0ABV6ZVS2</accession>
<reference evidence="2" key="1">
    <citation type="journal article" date="2019" name="Int. J. Syst. Evol. Microbiol.">
        <title>The Global Catalogue of Microorganisms (GCM) 10K type strain sequencing project: providing services to taxonomists for standard genome sequencing and annotation.</title>
        <authorList>
            <consortium name="The Broad Institute Genomics Platform"/>
            <consortium name="The Broad Institute Genome Sequencing Center for Infectious Disease"/>
            <person name="Wu L."/>
            <person name="Ma J."/>
        </authorList>
    </citation>
    <scope>NUCLEOTIDE SEQUENCE [LARGE SCALE GENOMIC DNA]</scope>
    <source>
        <strain evidence="2">KCTC 52487</strain>
    </source>
</reference>
<evidence type="ECO:0000313" key="1">
    <source>
        <dbReference type="EMBL" id="MFC2925496.1"/>
    </source>
</evidence>
<dbReference type="Proteomes" id="UP001595379">
    <property type="component" value="Unassembled WGS sequence"/>
</dbReference>
<dbReference type="EMBL" id="JBHRSV010000004">
    <property type="protein sequence ID" value="MFC2925496.1"/>
    <property type="molecule type" value="Genomic_DNA"/>
</dbReference>
<dbReference type="RefSeq" id="WP_343165442.1">
    <property type="nucleotide sequence ID" value="NZ_JBHRSV010000004.1"/>
</dbReference>
<comment type="caution">
    <text evidence="1">The sequence shown here is derived from an EMBL/GenBank/DDBJ whole genome shotgun (WGS) entry which is preliminary data.</text>
</comment>
<evidence type="ECO:0008006" key="3">
    <source>
        <dbReference type="Google" id="ProtNLM"/>
    </source>
</evidence>
<sequence>MAQADTGADFWTTDYESLFSLTLTGAHALCGAMASALTFNRPTSGQLGTAAEIMVACQLMLASGGRLSSYVPLVDDDGIDVMVHDKLTHQSLGLQIKSWTFLSEARPQTVQYDVGRTTWRDDARLFLLCVAIDGHTAQLEVAWLIASREVPAVSNLRAKKMSLTPNPRANSKDRYAPYRQNDMAAVADALTAVFDA</sequence>
<gene>
    <name evidence="1" type="ORF">ACFOOR_05205</name>
</gene>
<evidence type="ECO:0000313" key="2">
    <source>
        <dbReference type="Proteomes" id="UP001595379"/>
    </source>
</evidence>
<keyword evidence="2" id="KW-1185">Reference proteome</keyword>
<proteinExistence type="predicted"/>
<name>A0ABV6ZVS2_9PROT</name>